<gene>
    <name evidence="1" type="ORF">BDN72DRAFT_903298</name>
</gene>
<evidence type="ECO:0000313" key="2">
    <source>
        <dbReference type="Proteomes" id="UP000308600"/>
    </source>
</evidence>
<dbReference type="EMBL" id="ML208588">
    <property type="protein sequence ID" value="TFK62339.1"/>
    <property type="molecule type" value="Genomic_DNA"/>
</dbReference>
<name>A0ACD3AAA7_9AGAR</name>
<sequence length="174" mass="20089">MLGLSTLPCELRAMICENLRGDRRTLKALSLACRPFVGLCQAHLFRAVSFHAFPHSDKTLNAICNGFYNLLSTSRDIARHVRHVYIKLHPKDTWYTEDRKFLDILRWLSRLSKLEVDADFDQPFNWELLGEEMGEAFEDIFKRPALRSVKINGIYNLPAMSLVPILRSLLVMVP</sequence>
<dbReference type="Proteomes" id="UP000308600">
    <property type="component" value="Unassembled WGS sequence"/>
</dbReference>
<reference evidence="1 2" key="1">
    <citation type="journal article" date="2019" name="Nat. Ecol. Evol.">
        <title>Megaphylogeny resolves global patterns of mushroom evolution.</title>
        <authorList>
            <person name="Varga T."/>
            <person name="Krizsan K."/>
            <person name="Foldi C."/>
            <person name="Dima B."/>
            <person name="Sanchez-Garcia M."/>
            <person name="Sanchez-Ramirez S."/>
            <person name="Szollosi G.J."/>
            <person name="Szarkandi J.G."/>
            <person name="Papp V."/>
            <person name="Albert L."/>
            <person name="Andreopoulos W."/>
            <person name="Angelini C."/>
            <person name="Antonin V."/>
            <person name="Barry K.W."/>
            <person name="Bougher N.L."/>
            <person name="Buchanan P."/>
            <person name="Buyck B."/>
            <person name="Bense V."/>
            <person name="Catcheside P."/>
            <person name="Chovatia M."/>
            <person name="Cooper J."/>
            <person name="Damon W."/>
            <person name="Desjardin D."/>
            <person name="Finy P."/>
            <person name="Geml J."/>
            <person name="Haridas S."/>
            <person name="Hughes K."/>
            <person name="Justo A."/>
            <person name="Karasinski D."/>
            <person name="Kautmanova I."/>
            <person name="Kiss B."/>
            <person name="Kocsube S."/>
            <person name="Kotiranta H."/>
            <person name="LaButti K.M."/>
            <person name="Lechner B.E."/>
            <person name="Liimatainen K."/>
            <person name="Lipzen A."/>
            <person name="Lukacs Z."/>
            <person name="Mihaltcheva S."/>
            <person name="Morgado L.N."/>
            <person name="Niskanen T."/>
            <person name="Noordeloos M.E."/>
            <person name="Ohm R.A."/>
            <person name="Ortiz-Santana B."/>
            <person name="Ovrebo C."/>
            <person name="Racz N."/>
            <person name="Riley R."/>
            <person name="Savchenko A."/>
            <person name="Shiryaev A."/>
            <person name="Soop K."/>
            <person name="Spirin V."/>
            <person name="Szebenyi C."/>
            <person name="Tomsovsky M."/>
            <person name="Tulloss R.E."/>
            <person name="Uehling J."/>
            <person name="Grigoriev I.V."/>
            <person name="Vagvolgyi C."/>
            <person name="Papp T."/>
            <person name="Martin F.M."/>
            <person name="Miettinen O."/>
            <person name="Hibbett D.S."/>
            <person name="Nagy L.G."/>
        </authorList>
    </citation>
    <scope>NUCLEOTIDE SEQUENCE [LARGE SCALE GENOMIC DNA]</scope>
    <source>
        <strain evidence="1 2">NL-1719</strain>
    </source>
</reference>
<organism evidence="1 2">
    <name type="scientific">Pluteus cervinus</name>
    <dbReference type="NCBI Taxonomy" id="181527"/>
    <lineage>
        <taxon>Eukaryota</taxon>
        <taxon>Fungi</taxon>
        <taxon>Dikarya</taxon>
        <taxon>Basidiomycota</taxon>
        <taxon>Agaricomycotina</taxon>
        <taxon>Agaricomycetes</taxon>
        <taxon>Agaricomycetidae</taxon>
        <taxon>Agaricales</taxon>
        <taxon>Pluteineae</taxon>
        <taxon>Pluteaceae</taxon>
        <taxon>Pluteus</taxon>
    </lineage>
</organism>
<keyword evidence="2" id="KW-1185">Reference proteome</keyword>
<protein>
    <submittedName>
        <fullName evidence="1">Uncharacterized protein</fullName>
    </submittedName>
</protein>
<accession>A0ACD3AAA7</accession>
<evidence type="ECO:0000313" key="1">
    <source>
        <dbReference type="EMBL" id="TFK62339.1"/>
    </source>
</evidence>
<proteinExistence type="predicted"/>